<sequence>MDSRLVGNEANTATLFTKLVPALQEAFTAEDTAFTTLFTLDDATVTVRVEPNRPLFCTLKLLVHPASPAADWLEVSSLEFLQNGKPVLSQFARRLLHSDASLQGTSDLLGVKGTKQTSYPGKKPHDLGFARASHFGDDVHERHSADDDFLKTILSLWKEVKQLSDRVNAK</sequence>
<evidence type="ECO:0000313" key="2">
    <source>
        <dbReference type="Proteomes" id="UP001190700"/>
    </source>
</evidence>
<dbReference type="EMBL" id="LGRX02001899">
    <property type="protein sequence ID" value="KAK3285257.1"/>
    <property type="molecule type" value="Genomic_DNA"/>
</dbReference>
<dbReference type="AlphaFoldDB" id="A0AAE0LHD9"/>
<comment type="caution">
    <text evidence="1">The sequence shown here is derived from an EMBL/GenBank/DDBJ whole genome shotgun (WGS) entry which is preliminary data.</text>
</comment>
<dbReference type="Proteomes" id="UP001190700">
    <property type="component" value="Unassembled WGS sequence"/>
</dbReference>
<accession>A0AAE0LHD9</accession>
<keyword evidence="2" id="KW-1185">Reference proteome</keyword>
<organism evidence="1 2">
    <name type="scientific">Cymbomonas tetramitiformis</name>
    <dbReference type="NCBI Taxonomy" id="36881"/>
    <lineage>
        <taxon>Eukaryota</taxon>
        <taxon>Viridiplantae</taxon>
        <taxon>Chlorophyta</taxon>
        <taxon>Pyramimonadophyceae</taxon>
        <taxon>Pyramimonadales</taxon>
        <taxon>Pyramimonadaceae</taxon>
        <taxon>Cymbomonas</taxon>
    </lineage>
</organism>
<name>A0AAE0LHD9_9CHLO</name>
<proteinExistence type="predicted"/>
<reference evidence="1 2" key="1">
    <citation type="journal article" date="2015" name="Genome Biol. Evol.">
        <title>Comparative Genomics of a Bacterivorous Green Alga Reveals Evolutionary Causalities and Consequences of Phago-Mixotrophic Mode of Nutrition.</title>
        <authorList>
            <person name="Burns J.A."/>
            <person name="Paasch A."/>
            <person name="Narechania A."/>
            <person name="Kim E."/>
        </authorList>
    </citation>
    <scope>NUCLEOTIDE SEQUENCE [LARGE SCALE GENOMIC DNA]</scope>
    <source>
        <strain evidence="1 2">PLY_AMNH</strain>
    </source>
</reference>
<protein>
    <submittedName>
        <fullName evidence="1">Uncharacterized protein</fullName>
    </submittedName>
</protein>
<evidence type="ECO:0000313" key="1">
    <source>
        <dbReference type="EMBL" id="KAK3285257.1"/>
    </source>
</evidence>
<gene>
    <name evidence="1" type="ORF">CYMTET_7127</name>
</gene>